<dbReference type="SUPFAM" id="SSF81573">
    <property type="entry name" value="F1F0 ATP synthase subunit B, membrane domain"/>
    <property type="match status" value="1"/>
</dbReference>
<feature type="coiled-coil region" evidence="14">
    <location>
        <begin position="49"/>
        <end position="117"/>
    </location>
</feature>
<feature type="region of interest" description="Disordered" evidence="15">
    <location>
        <begin position="139"/>
        <end position="162"/>
    </location>
</feature>
<reference evidence="16" key="2">
    <citation type="submission" date="2021-04" db="EMBL/GenBank/DDBJ databases">
        <authorList>
            <person name="Gilroy R."/>
        </authorList>
    </citation>
    <scope>NUCLEOTIDE SEQUENCE</scope>
    <source>
        <strain evidence="16">CHK178-16964</strain>
    </source>
</reference>
<keyword evidence="9 12" id="KW-0066">ATP synthesis</keyword>
<comment type="subunit">
    <text evidence="12">F-type ATPases have 2 components, F(1) - the catalytic core - and F(0) - the membrane proton channel. F(1) has five subunits: alpha(3), beta(3), gamma(1), delta(1), epsilon(1). F(0) has three main subunits: a(1), b(2) and c(10-14). The alpha and beta chains form an alternating ring which encloses part of the gamma chain. F(1) is attached to F(0) by a central stalk formed by the gamma and epsilon chains, while a peripheral stalk is formed by the delta and b chains.</text>
</comment>
<comment type="subcellular location">
    <subcellularLocation>
        <location evidence="12">Cell membrane</location>
        <topology evidence="12">Single-pass membrane protein</topology>
    </subcellularLocation>
    <subcellularLocation>
        <location evidence="11">Endomembrane system</location>
        <topology evidence="11">Single-pass membrane protein</topology>
    </subcellularLocation>
</comment>
<evidence type="ECO:0000256" key="2">
    <source>
        <dbReference type="ARBA" id="ARBA00022448"/>
    </source>
</evidence>
<evidence type="ECO:0000256" key="13">
    <source>
        <dbReference type="RuleBase" id="RU003848"/>
    </source>
</evidence>
<evidence type="ECO:0000256" key="7">
    <source>
        <dbReference type="ARBA" id="ARBA00023065"/>
    </source>
</evidence>
<dbReference type="InterPro" id="IPR028987">
    <property type="entry name" value="ATP_synth_B-like_membr_sf"/>
</dbReference>
<keyword evidence="5 12" id="KW-0375">Hydrogen ion transport</keyword>
<evidence type="ECO:0000256" key="11">
    <source>
        <dbReference type="ARBA" id="ARBA00037847"/>
    </source>
</evidence>
<dbReference type="InterPro" id="IPR050059">
    <property type="entry name" value="ATP_synthase_B_chain"/>
</dbReference>
<dbReference type="PANTHER" id="PTHR33445:SF2">
    <property type="entry name" value="ATP SYNTHASE SUBUNIT B', CHLOROPLASTIC"/>
    <property type="match status" value="1"/>
</dbReference>
<keyword evidence="7 12" id="KW-0406">Ion transport</keyword>
<dbReference type="Proteomes" id="UP000823900">
    <property type="component" value="Unassembled WGS sequence"/>
</dbReference>
<dbReference type="InterPro" id="IPR005864">
    <property type="entry name" value="ATP_synth_F0_bsu_bac"/>
</dbReference>
<feature type="compositionally biased region" description="Basic and acidic residues" evidence="15">
    <location>
        <begin position="143"/>
        <end position="162"/>
    </location>
</feature>
<dbReference type="NCBIfam" id="TIGR01144">
    <property type="entry name" value="ATP_synt_b"/>
    <property type="match status" value="1"/>
</dbReference>
<keyword evidence="4 12" id="KW-0812">Transmembrane</keyword>
<comment type="function">
    <text evidence="10 12">F(1)F(0) ATP synthase produces ATP from ADP in the presence of a proton or sodium gradient. F-type ATPases consist of two structural domains, F(1) containing the extramembraneous catalytic core and F(0) containing the membrane proton channel, linked together by a central stalk and a peripheral stalk. During catalysis, ATP synthesis in the catalytic domain of F(1) is coupled via a rotary mechanism of the central stalk subunits to proton translocation.</text>
</comment>
<dbReference type="PANTHER" id="PTHR33445">
    <property type="entry name" value="ATP SYNTHASE SUBUNIT B', CHLOROPLASTIC"/>
    <property type="match status" value="1"/>
</dbReference>
<feature type="transmembrane region" description="Helical" evidence="12">
    <location>
        <begin position="6"/>
        <end position="23"/>
    </location>
</feature>
<keyword evidence="14" id="KW-0175">Coiled coil</keyword>
<protein>
    <recommendedName>
        <fullName evidence="12">ATP synthase subunit b</fullName>
    </recommendedName>
    <alternativeName>
        <fullName evidence="12">ATP synthase F(0) sector subunit b</fullName>
    </alternativeName>
    <alternativeName>
        <fullName evidence="12">ATPase subunit I</fullName>
    </alternativeName>
    <alternativeName>
        <fullName evidence="12">F-type ATPase subunit b</fullName>
        <shortName evidence="12">F-ATPase subunit b</shortName>
    </alternativeName>
</protein>
<evidence type="ECO:0000256" key="6">
    <source>
        <dbReference type="ARBA" id="ARBA00022989"/>
    </source>
</evidence>
<dbReference type="InterPro" id="IPR002146">
    <property type="entry name" value="ATP_synth_b/b'su_bac/chlpt"/>
</dbReference>
<proteinExistence type="inferred from homology"/>
<evidence type="ECO:0000256" key="5">
    <source>
        <dbReference type="ARBA" id="ARBA00022781"/>
    </source>
</evidence>
<evidence type="ECO:0000256" key="14">
    <source>
        <dbReference type="SAM" id="Coils"/>
    </source>
</evidence>
<name>A0A9D2HIX7_9FIRM</name>
<dbReference type="GO" id="GO:0012505">
    <property type="term" value="C:endomembrane system"/>
    <property type="evidence" value="ECO:0007669"/>
    <property type="project" value="UniProtKB-SubCell"/>
</dbReference>
<sequence length="162" mass="18115">MLRIDFWNIVFTLINILVLYAFMRHFLIGPVRKIIEDRKNTIENDLDGAAAAKKDAVQMKQQYEASMKEAKANAAVIMEDARAKAKKEYDQILAQAKEDADRKLKEAEKTIAMERKEAMDSLSSSVAGLAMTAAAKLLAEQSGPERDRSVYDSFLKKAGEGK</sequence>
<evidence type="ECO:0000256" key="3">
    <source>
        <dbReference type="ARBA" id="ARBA00022547"/>
    </source>
</evidence>
<evidence type="ECO:0000313" key="17">
    <source>
        <dbReference type="Proteomes" id="UP000823900"/>
    </source>
</evidence>
<dbReference type="Pfam" id="PF00430">
    <property type="entry name" value="ATP-synt_B"/>
    <property type="match status" value="1"/>
</dbReference>
<dbReference type="GO" id="GO:0045259">
    <property type="term" value="C:proton-transporting ATP synthase complex"/>
    <property type="evidence" value="ECO:0007669"/>
    <property type="project" value="UniProtKB-KW"/>
</dbReference>
<dbReference type="GO" id="GO:0046961">
    <property type="term" value="F:proton-transporting ATPase activity, rotational mechanism"/>
    <property type="evidence" value="ECO:0007669"/>
    <property type="project" value="TreeGrafter"/>
</dbReference>
<keyword evidence="2 12" id="KW-0813">Transport</keyword>
<dbReference type="CDD" id="cd06503">
    <property type="entry name" value="ATP-synt_Fo_b"/>
    <property type="match status" value="1"/>
</dbReference>
<keyword evidence="3 12" id="KW-0138">CF(0)</keyword>
<reference evidence="16" key="1">
    <citation type="journal article" date="2021" name="PeerJ">
        <title>Extensive microbial diversity within the chicken gut microbiome revealed by metagenomics and culture.</title>
        <authorList>
            <person name="Gilroy R."/>
            <person name="Ravi A."/>
            <person name="Getino M."/>
            <person name="Pursley I."/>
            <person name="Horton D.L."/>
            <person name="Alikhan N.F."/>
            <person name="Baker D."/>
            <person name="Gharbi K."/>
            <person name="Hall N."/>
            <person name="Watson M."/>
            <person name="Adriaenssens E.M."/>
            <person name="Foster-Nyarko E."/>
            <person name="Jarju S."/>
            <person name="Secka A."/>
            <person name="Antonio M."/>
            <person name="Oren A."/>
            <person name="Chaudhuri R.R."/>
            <person name="La Ragione R."/>
            <person name="Hildebrand F."/>
            <person name="Pallen M.J."/>
        </authorList>
    </citation>
    <scope>NUCLEOTIDE SEQUENCE</scope>
    <source>
        <strain evidence="16">CHK178-16964</strain>
    </source>
</reference>
<dbReference type="Gene3D" id="6.10.250.1580">
    <property type="match status" value="1"/>
</dbReference>
<evidence type="ECO:0000256" key="1">
    <source>
        <dbReference type="ARBA" id="ARBA00005513"/>
    </source>
</evidence>
<comment type="function">
    <text evidence="12">Component of the F(0) channel, it forms part of the peripheral stalk, linking F(1) to F(0).</text>
</comment>
<dbReference type="HAMAP" id="MF_01398">
    <property type="entry name" value="ATP_synth_b_bprime"/>
    <property type="match status" value="1"/>
</dbReference>
<evidence type="ECO:0000256" key="12">
    <source>
        <dbReference type="HAMAP-Rule" id="MF_01398"/>
    </source>
</evidence>
<evidence type="ECO:0000256" key="4">
    <source>
        <dbReference type="ARBA" id="ARBA00022692"/>
    </source>
</evidence>
<evidence type="ECO:0000256" key="9">
    <source>
        <dbReference type="ARBA" id="ARBA00023310"/>
    </source>
</evidence>
<keyword evidence="6 12" id="KW-1133">Transmembrane helix</keyword>
<dbReference type="GO" id="GO:0046933">
    <property type="term" value="F:proton-transporting ATP synthase activity, rotational mechanism"/>
    <property type="evidence" value="ECO:0007669"/>
    <property type="project" value="UniProtKB-UniRule"/>
</dbReference>
<comment type="similarity">
    <text evidence="1 12 13">Belongs to the ATPase B chain family.</text>
</comment>
<dbReference type="GO" id="GO:0005886">
    <property type="term" value="C:plasma membrane"/>
    <property type="evidence" value="ECO:0007669"/>
    <property type="project" value="UniProtKB-SubCell"/>
</dbReference>
<accession>A0A9D2HIX7</accession>
<organism evidence="16 17">
    <name type="scientific">Candidatus Lachnoclostridium stercoravium</name>
    <dbReference type="NCBI Taxonomy" id="2838633"/>
    <lineage>
        <taxon>Bacteria</taxon>
        <taxon>Bacillati</taxon>
        <taxon>Bacillota</taxon>
        <taxon>Clostridia</taxon>
        <taxon>Lachnospirales</taxon>
        <taxon>Lachnospiraceae</taxon>
    </lineage>
</organism>
<dbReference type="EMBL" id="DWZA01000076">
    <property type="protein sequence ID" value="HJA71645.1"/>
    <property type="molecule type" value="Genomic_DNA"/>
</dbReference>
<dbReference type="AlphaFoldDB" id="A0A9D2HIX7"/>
<evidence type="ECO:0000256" key="10">
    <source>
        <dbReference type="ARBA" id="ARBA00025198"/>
    </source>
</evidence>
<gene>
    <name evidence="12 16" type="primary">atpF</name>
    <name evidence="16" type="ORF">IAA07_08745</name>
</gene>
<evidence type="ECO:0000256" key="8">
    <source>
        <dbReference type="ARBA" id="ARBA00023136"/>
    </source>
</evidence>
<evidence type="ECO:0000313" key="16">
    <source>
        <dbReference type="EMBL" id="HJA71645.1"/>
    </source>
</evidence>
<comment type="caution">
    <text evidence="16">The sequence shown here is derived from an EMBL/GenBank/DDBJ whole genome shotgun (WGS) entry which is preliminary data.</text>
</comment>
<keyword evidence="12" id="KW-1003">Cell membrane</keyword>
<evidence type="ECO:0000256" key="15">
    <source>
        <dbReference type="SAM" id="MobiDB-lite"/>
    </source>
</evidence>
<keyword evidence="8 12" id="KW-0472">Membrane</keyword>